<accession>A0A848DB93</accession>
<comment type="caution">
    <text evidence="1">The sequence shown here is derived from an EMBL/GenBank/DDBJ whole genome shotgun (WGS) entry which is preliminary data.</text>
</comment>
<organism evidence="1 2">
    <name type="scientific">Candidatus Ethanoperedens thermophilum</name>
    <dbReference type="NCBI Taxonomy" id="2766897"/>
    <lineage>
        <taxon>Archaea</taxon>
        <taxon>Methanobacteriati</taxon>
        <taxon>Methanobacteriota</taxon>
        <taxon>Stenosarchaea group</taxon>
        <taxon>Methanomicrobia</taxon>
        <taxon>Methanosarcinales</taxon>
        <taxon>Methanosarcinales incertae sedis</taxon>
        <taxon>GOM Arc I cluster</taxon>
        <taxon>Candidatus Ethanoperedens</taxon>
    </lineage>
</organism>
<sequence>MTSTGAQINIRLPARLQSATEQYVDNYGYRNIQEFVLEAIRDKIFRYNKYDETFSDKEIDLIEKLLAVSIEKGKIKDQNDIAMALQ</sequence>
<evidence type="ECO:0000313" key="2">
    <source>
        <dbReference type="Proteomes" id="UP000606580"/>
    </source>
</evidence>
<evidence type="ECO:0000313" key="1">
    <source>
        <dbReference type="EMBL" id="NMG83145.1"/>
    </source>
</evidence>
<dbReference type="CDD" id="cd22231">
    <property type="entry name" value="RHH_NikR_HicB-like"/>
    <property type="match status" value="1"/>
</dbReference>
<evidence type="ECO:0008006" key="3">
    <source>
        <dbReference type="Google" id="ProtNLM"/>
    </source>
</evidence>
<name>A0A848DB93_9EURY</name>
<proteinExistence type="predicted"/>
<protein>
    <recommendedName>
        <fullName evidence="3">CopG family transcriptional regulator</fullName>
    </recommendedName>
</protein>
<reference evidence="1" key="1">
    <citation type="journal article" date="2020" name="MBio">
        <title>'Candidatus Ethanoperedens,' a Thermophilic Genus of Archaea Mediating the Anaerobic Oxidation of Ethane.</title>
        <authorList>
            <person name="Hahn C.J."/>
            <person name="Laso-Perez R."/>
            <person name="Vulcano F."/>
            <person name="Vaziourakis K.M."/>
            <person name="Stokke R."/>
            <person name="Steen I.H."/>
            <person name="Teske A."/>
            <person name="Boetius A."/>
            <person name="Liebeke M."/>
            <person name="Amann R."/>
            <person name="Knittel K."/>
            <person name="Wegener G."/>
        </authorList>
    </citation>
    <scope>NUCLEOTIDE SEQUENCE</scope>
    <source>
        <strain evidence="1">GoM-Arc1-LC-WB58</strain>
    </source>
</reference>
<dbReference type="EMBL" id="WNEG01000056">
    <property type="protein sequence ID" value="NMG83145.1"/>
    <property type="molecule type" value="Genomic_DNA"/>
</dbReference>
<dbReference type="Proteomes" id="UP000606580">
    <property type="component" value="Unassembled WGS sequence"/>
</dbReference>
<dbReference type="AlphaFoldDB" id="A0A848DB93"/>
<gene>
    <name evidence="1" type="ORF">GIS02_02935</name>
</gene>